<comment type="caution">
    <text evidence="2">The sequence shown here is derived from an EMBL/GenBank/DDBJ whole genome shotgun (WGS) entry which is preliminary data.</text>
</comment>
<sequence>MPGDPGRGCRPGTRRAPLDAGAAEGVLEGGLDPEDVLLRLGALWRIAPAWGERSVRRASSARSSTVSGGRVPDRRSDGSGGEAPMSDPAIAVVIIQ</sequence>
<accession>A0A2I0SXZ7</accession>
<evidence type="ECO:0000256" key="1">
    <source>
        <dbReference type="SAM" id="MobiDB-lite"/>
    </source>
</evidence>
<name>A0A2I0SXZ7_9ACTN</name>
<feature type="region of interest" description="Disordered" evidence="1">
    <location>
        <begin position="54"/>
        <end position="89"/>
    </location>
</feature>
<dbReference type="Proteomes" id="UP000236178">
    <property type="component" value="Unassembled WGS sequence"/>
</dbReference>
<reference evidence="2 3" key="1">
    <citation type="submission" date="2017-12" db="EMBL/GenBank/DDBJ databases">
        <title>Streptomyces populusis sp. nov., a novel endophytic actinobacterium isolated from stems of Populus adenopoda Maxim.</title>
        <authorList>
            <person name="Wang Z."/>
        </authorList>
    </citation>
    <scope>NUCLEOTIDE SEQUENCE [LARGE SCALE GENOMIC DNA]</scope>
    <source>
        <strain evidence="2 3">A249</strain>
    </source>
</reference>
<feature type="compositionally biased region" description="Low complexity" evidence="1">
    <location>
        <begin position="57"/>
        <end position="70"/>
    </location>
</feature>
<evidence type="ECO:0000313" key="3">
    <source>
        <dbReference type="Proteomes" id="UP000236178"/>
    </source>
</evidence>
<gene>
    <name evidence="2" type="ORF">CW362_02030</name>
</gene>
<evidence type="ECO:0000313" key="2">
    <source>
        <dbReference type="EMBL" id="PKT74765.1"/>
    </source>
</evidence>
<organism evidence="2 3">
    <name type="scientific">Streptomyces populi</name>
    <dbReference type="NCBI Taxonomy" id="2058924"/>
    <lineage>
        <taxon>Bacteria</taxon>
        <taxon>Bacillati</taxon>
        <taxon>Actinomycetota</taxon>
        <taxon>Actinomycetes</taxon>
        <taxon>Kitasatosporales</taxon>
        <taxon>Streptomycetaceae</taxon>
        <taxon>Streptomyces</taxon>
    </lineage>
</organism>
<proteinExistence type="predicted"/>
<protein>
    <submittedName>
        <fullName evidence="2">Uncharacterized protein</fullName>
    </submittedName>
</protein>
<dbReference type="EMBL" id="PJOS01000002">
    <property type="protein sequence ID" value="PKT74765.1"/>
    <property type="molecule type" value="Genomic_DNA"/>
</dbReference>
<keyword evidence="3" id="KW-1185">Reference proteome</keyword>
<dbReference type="AlphaFoldDB" id="A0A2I0SXZ7"/>
<feature type="region of interest" description="Disordered" evidence="1">
    <location>
        <begin position="1"/>
        <end position="21"/>
    </location>
</feature>